<evidence type="ECO:0000313" key="6">
    <source>
        <dbReference type="EMBL" id="KAH9368929.1"/>
    </source>
</evidence>
<evidence type="ECO:0000256" key="1">
    <source>
        <dbReference type="ARBA" id="ARBA00005964"/>
    </source>
</evidence>
<dbReference type="GO" id="GO:0003990">
    <property type="term" value="F:acetylcholinesterase activity"/>
    <property type="evidence" value="ECO:0007669"/>
    <property type="project" value="TreeGrafter"/>
</dbReference>
<dbReference type="SUPFAM" id="SSF53474">
    <property type="entry name" value="alpha/beta-Hydrolases"/>
    <property type="match status" value="1"/>
</dbReference>
<proteinExistence type="inferred from homology"/>
<sequence>MATIHIAFFSARLSTTQDANNMGLYDQIAALNWVRNNIGFFGGNSSAVTVLGHGSGATSVGYHMLSPTSSWHHFIKRFILMSHSPYTRQTDTVERAKSKTVALSSALGCGDALEDLPGAVDCMRPADVSAVLNASAPSSERPTLLFFPTHGTELMPVKPSLMFSAAGIKGREVLIGNTASEGNYELALIDAIQGEHHLFESSVVEHTTRMLRWLGVPNPEMVVAVYQDKLALTGQEWARRVFADVLSACPQFYFAEQLAPNNYVYNYVINRALSYQRWHGPPDHAGNRVRGPAAVATTQELGSCPRCRATRGPSLTITTWSRSSWDGPSRCFSPRDARWSARLCAGTSCSGGDYIAHNELSSL</sequence>
<dbReference type="Gene3D" id="3.40.50.1820">
    <property type="entry name" value="alpha/beta hydrolase"/>
    <property type="match status" value="1"/>
</dbReference>
<dbReference type="PANTHER" id="PTHR43918:SF4">
    <property type="entry name" value="CARBOXYLIC ESTER HYDROLASE"/>
    <property type="match status" value="1"/>
</dbReference>
<dbReference type="PANTHER" id="PTHR43918">
    <property type="entry name" value="ACETYLCHOLINESTERASE"/>
    <property type="match status" value="1"/>
</dbReference>
<dbReference type="GO" id="GO:0005886">
    <property type="term" value="C:plasma membrane"/>
    <property type="evidence" value="ECO:0007669"/>
    <property type="project" value="TreeGrafter"/>
</dbReference>
<feature type="domain" description="Carboxylesterase type B" evidence="5">
    <location>
        <begin position="15"/>
        <end position="281"/>
    </location>
</feature>
<organism evidence="6 7">
    <name type="scientific">Haemaphysalis longicornis</name>
    <name type="common">Bush tick</name>
    <dbReference type="NCBI Taxonomy" id="44386"/>
    <lineage>
        <taxon>Eukaryota</taxon>
        <taxon>Metazoa</taxon>
        <taxon>Ecdysozoa</taxon>
        <taxon>Arthropoda</taxon>
        <taxon>Chelicerata</taxon>
        <taxon>Arachnida</taxon>
        <taxon>Acari</taxon>
        <taxon>Parasitiformes</taxon>
        <taxon>Ixodida</taxon>
        <taxon>Ixodoidea</taxon>
        <taxon>Ixodidae</taxon>
        <taxon>Haemaphysalinae</taxon>
        <taxon>Haemaphysalis</taxon>
    </lineage>
</organism>
<dbReference type="GO" id="GO:0006581">
    <property type="term" value="P:acetylcholine catabolic process"/>
    <property type="evidence" value="ECO:0007669"/>
    <property type="project" value="TreeGrafter"/>
</dbReference>
<evidence type="ECO:0000259" key="5">
    <source>
        <dbReference type="Pfam" id="PF00135"/>
    </source>
</evidence>
<evidence type="ECO:0000256" key="2">
    <source>
        <dbReference type="ARBA" id="ARBA00022487"/>
    </source>
</evidence>
<dbReference type="InterPro" id="IPR029058">
    <property type="entry name" value="AB_hydrolase_fold"/>
</dbReference>
<comment type="caution">
    <text evidence="6">The sequence shown here is derived from an EMBL/GenBank/DDBJ whole genome shotgun (WGS) entry which is preliminary data.</text>
</comment>
<reference evidence="6 7" key="1">
    <citation type="journal article" date="2020" name="Cell">
        <title>Large-Scale Comparative Analyses of Tick Genomes Elucidate Their Genetic Diversity and Vector Capacities.</title>
        <authorList>
            <consortium name="Tick Genome and Microbiome Consortium (TIGMIC)"/>
            <person name="Jia N."/>
            <person name="Wang J."/>
            <person name="Shi W."/>
            <person name="Du L."/>
            <person name="Sun Y."/>
            <person name="Zhan W."/>
            <person name="Jiang J.F."/>
            <person name="Wang Q."/>
            <person name="Zhang B."/>
            <person name="Ji P."/>
            <person name="Bell-Sakyi L."/>
            <person name="Cui X.M."/>
            <person name="Yuan T.T."/>
            <person name="Jiang B.G."/>
            <person name="Yang W.F."/>
            <person name="Lam T.T."/>
            <person name="Chang Q.C."/>
            <person name="Ding S.J."/>
            <person name="Wang X.J."/>
            <person name="Zhu J.G."/>
            <person name="Ruan X.D."/>
            <person name="Zhao L."/>
            <person name="Wei J.T."/>
            <person name="Ye R.Z."/>
            <person name="Que T.C."/>
            <person name="Du C.H."/>
            <person name="Zhou Y.H."/>
            <person name="Cheng J.X."/>
            <person name="Dai P.F."/>
            <person name="Guo W.B."/>
            <person name="Han X.H."/>
            <person name="Huang E.J."/>
            <person name="Li L.F."/>
            <person name="Wei W."/>
            <person name="Gao Y.C."/>
            <person name="Liu J.Z."/>
            <person name="Shao H.Z."/>
            <person name="Wang X."/>
            <person name="Wang C.C."/>
            <person name="Yang T.C."/>
            <person name="Huo Q.B."/>
            <person name="Li W."/>
            <person name="Chen H.Y."/>
            <person name="Chen S.E."/>
            <person name="Zhou L.G."/>
            <person name="Ni X.B."/>
            <person name="Tian J.H."/>
            <person name="Sheng Y."/>
            <person name="Liu T."/>
            <person name="Pan Y.S."/>
            <person name="Xia L.Y."/>
            <person name="Li J."/>
            <person name="Zhao F."/>
            <person name="Cao W.C."/>
        </authorList>
    </citation>
    <scope>NUCLEOTIDE SEQUENCE [LARGE SCALE GENOMIC DNA]</scope>
    <source>
        <strain evidence="6">HaeL-2018</strain>
    </source>
</reference>
<keyword evidence="7" id="KW-1185">Reference proteome</keyword>
<accession>A0A9J6G297</accession>
<dbReference type="VEuPathDB" id="VectorBase:HLOH_062105"/>
<dbReference type="GO" id="GO:0005615">
    <property type="term" value="C:extracellular space"/>
    <property type="evidence" value="ECO:0007669"/>
    <property type="project" value="TreeGrafter"/>
</dbReference>
<keyword evidence="2" id="KW-0719">Serine esterase</keyword>
<dbReference type="OrthoDB" id="408631at2759"/>
<dbReference type="InterPro" id="IPR002018">
    <property type="entry name" value="CarbesteraseB"/>
</dbReference>
<dbReference type="Proteomes" id="UP000821853">
    <property type="component" value="Chromosome 2"/>
</dbReference>
<evidence type="ECO:0000256" key="4">
    <source>
        <dbReference type="ARBA" id="ARBA00023180"/>
    </source>
</evidence>
<evidence type="ECO:0000256" key="3">
    <source>
        <dbReference type="ARBA" id="ARBA00022801"/>
    </source>
</evidence>
<keyword evidence="4" id="KW-0325">Glycoprotein</keyword>
<dbReference type="InterPro" id="IPR050654">
    <property type="entry name" value="AChE-related_enzymes"/>
</dbReference>
<comment type="similarity">
    <text evidence="1">Belongs to the type-B carboxylesterase/lipase family.</text>
</comment>
<name>A0A9J6G297_HAELO</name>
<gene>
    <name evidence="6" type="ORF">HPB48_007077</name>
</gene>
<dbReference type="EMBL" id="JABSTR010000004">
    <property type="protein sequence ID" value="KAH9368929.1"/>
    <property type="molecule type" value="Genomic_DNA"/>
</dbReference>
<protein>
    <recommendedName>
        <fullName evidence="5">Carboxylesterase type B domain-containing protein</fullName>
    </recommendedName>
</protein>
<dbReference type="AlphaFoldDB" id="A0A9J6G297"/>
<dbReference type="GO" id="GO:0019695">
    <property type="term" value="P:choline metabolic process"/>
    <property type="evidence" value="ECO:0007669"/>
    <property type="project" value="TreeGrafter"/>
</dbReference>
<dbReference type="Pfam" id="PF00135">
    <property type="entry name" value="COesterase"/>
    <property type="match status" value="1"/>
</dbReference>
<evidence type="ECO:0000313" key="7">
    <source>
        <dbReference type="Proteomes" id="UP000821853"/>
    </source>
</evidence>
<keyword evidence="3" id="KW-0378">Hydrolase</keyword>